<evidence type="ECO:0000313" key="2">
    <source>
        <dbReference type="EMBL" id="VUW84980.1"/>
    </source>
</evidence>
<dbReference type="Pfam" id="PF01610">
    <property type="entry name" value="DDE_Tnp_ISL3"/>
    <property type="match status" value="1"/>
</dbReference>
<dbReference type="PANTHER" id="PTHR33498">
    <property type="entry name" value="TRANSPOSASE FOR INSERTION SEQUENCE ELEMENT IS1557"/>
    <property type="match status" value="1"/>
</dbReference>
<name>A0A564S4V0_BIFLI</name>
<sequence length="70" mass="7660">MKRFVDDFTAHDGAPGYVRLVTCDMSPGFRKGIRGYLPDAGRIVDKFHVVRHANEAVDRVRKAGGAPTGC</sequence>
<protein>
    <recommendedName>
        <fullName evidence="1">Transposase IS204/IS1001/IS1096/IS1165 DDE domain-containing protein</fullName>
    </recommendedName>
</protein>
<dbReference type="Proteomes" id="UP000319252">
    <property type="component" value="Unassembled WGS sequence"/>
</dbReference>
<feature type="domain" description="Transposase IS204/IS1001/IS1096/IS1165 DDE" evidence="1">
    <location>
        <begin position="6"/>
        <end position="63"/>
    </location>
</feature>
<dbReference type="AlphaFoldDB" id="A0A564S4V0"/>
<organism evidence="2 3">
    <name type="scientific">Bifidobacterium longum subsp. infantis</name>
    <dbReference type="NCBI Taxonomy" id="1682"/>
    <lineage>
        <taxon>Bacteria</taxon>
        <taxon>Bacillati</taxon>
        <taxon>Actinomycetota</taxon>
        <taxon>Actinomycetes</taxon>
        <taxon>Bifidobacteriales</taxon>
        <taxon>Bifidobacteriaceae</taxon>
        <taxon>Bifidobacterium</taxon>
    </lineage>
</organism>
<proteinExistence type="predicted"/>
<dbReference type="EMBL" id="CABHML010000073">
    <property type="protein sequence ID" value="VUW84980.1"/>
    <property type="molecule type" value="Genomic_DNA"/>
</dbReference>
<reference evidence="2 3" key="1">
    <citation type="submission" date="2019-07" db="EMBL/GenBank/DDBJ databases">
        <authorList>
            <person name="Chang H.-W."/>
            <person name="Raman A."/>
            <person name="Venkatesh S."/>
            <person name="Gehrig J."/>
        </authorList>
    </citation>
    <scope>NUCLEOTIDE SEQUENCE [LARGE SCALE GENOMIC DNA]</scope>
    <source>
        <strain evidence="2">B.longum_ssp_infantis_4</strain>
    </source>
</reference>
<dbReference type="InterPro" id="IPR002560">
    <property type="entry name" value="Transposase_DDE"/>
</dbReference>
<evidence type="ECO:0000259" key="1">
    <source>
        <dbReference type="Pfam" id="PF01610"/>
    </source>
</evidence>
<accession>A0A564S4V0</accession>
<gene>
    <name evidence="2" type="ORF">BLONGUMMC1_02045</name>
</gene>
<dbReference type="InterPro" id="IPR047951">
    <property type="entry name" value="Transpos_ISL3"/>
</dbReference>
<dbReference type="PANTHER" id="PTHR33498:SF1">
    <property type="entry name" value="TRANSPOSASE FOR INSERTION SEQUENCE ELEMENT IS1557"/>
    <property type="match status" value="1"/>
</dbReference>
<evidence type="ECO:0000313" key="3">
    <source>
        <dbReference type="Proteomes" id="UP000319252"/>
    </source>
</evidence>